<dbReference type="Proteomes" id="UP000233458">
    <property type="component" value="Plasmid pCSC3H3"/>
</dbReference>
<comment type="similarity">
    <text evidence="1">Belongs to the DNA polymerase type-Y family.</text>
</comment>
<keyword evidence="4" id="KW-0227">DNA damage</keyword>
<evidence type="ECO:0000256" key="6">
    <source>
        <dbReference type="ARBA" id="ARBA00049244"/>
    </source>
</evidence>
<evidence type="ECO:0000256" key="5">
    <source>
        <dbReference type="ARBA" id="ARBA00025589"/>
    </source>
</evidence>
<dbReference type="InterPro" id="IPR043502">
    <property type="entry name" value="DNA/RNA_pol_sf"/>
</dbReference>
<dbReference type="CDD" id="cd03468">
    <property type="entry name" value="PolY_like"/>
    <property type="match status" value="1"/>
</dbReference>
<feature type="compositionally biased region" description="Low complexity" evidence="7">
    <location>
        <begin position="541"/>
        <end position="570"/>
    </location>
</feature>
<feature type="compositionally biased region" description="Basic and acidic residues" evidence="7">
    <location>
        <begin position="23"/>
        <end position="39"/>
    </location>
</feature>
<evidence type="ECO:0000256" key="3">
    <source>
        <dbReference type="ARBA" id="ARBA00012417"/>
    </source>
</evidence>
<comment type="subunit">
    <text evidence="2">Monomer.</text>
</comment>
<evidence type="ECO:0000313" key="11">
    <source>
        <dbReference type="Proteomes" id="UP000233458"/>
    </source>
</evidence>
<keyword evidence="10" id="KW-0614">Plasmid</keyword>
<dbReference type="InterPro" id="IPR017961">
    <property type="entry name" value="DNA_pol_Y-fam_little_finger"/>
</dbReference>
<evidence type="ECO:0000256" key="7">
    <source>
        <dbReference type="SAM" id="MobiDB-lite"/>
    </source>
</evidence>
<dbReference type="EMBL" id="CP024200">
    <property type="protein sequence ID" value="AUG55341.1"/>
    <property type="molecule type" value="Genomic_DNA"/>
</dbReference>
<evidence type="ECO:0000313" key="10">
    <source>
        <dbReference type="EMBL" id="AUG55341.1"/>
    </source>
</evidence>
<feature type="compositionally biased region" description="Polar residues" evidence="7">
    <location>
        <begin position="40"/>
        <end position="49"/>
    </location>
</feature>
<dbReference type="PANTHER" id="PTHR35369">
    <property type="entry name" value="BLR3025 PROTEIN-RELATED"/>
    <property type="match status" value="1"/>
</dbReference>
<dbReference type="InterPro" id="IPR050356">
    <property type="entry name" value="SulA_CellDiv_inhibitor"/>
</dbReference>
<evidence type="ECO:0000256" key="4">
    <source>
        <dbReference type="ARBA" id="ARBA00022763"/>
    </source>
</evidence>
<feature type="region of interest" description="Disordered" evidence="7">
    <location>
        <begin position="425"/>
        <end position="453"/>
    </location>
</feature>
<comment type="catalytic activity">
    <reaction evidence="6">
        <text>DNA(n) + a 2'-deoxyribonucleoside 5'-triphosphate = DNA(n+1) + diphosphate</text>
        <dbReference type="Rhea" id="RHEA:22508"/>
        <dbReference type="Rhea" id="RHEA-COMP:17339"/>
        <dbReference type="Rhea" id="RHEA-COMP:17340"/>
        <dbReference type="ChEBI" id="CHEBI:33019"/>
        <dbReference type="ChEBI" id="CHEBI:61560"/>
        <dbReference type="ChEBI" id="CHEBI:173112"/>
        <dbReference type="EC" id="2.7.7.7"/>
    </reaction>
</comment>
<evidence type="ECO:0000259" key="9">
    <source>
        <dbReference type="Pfam" id="PF11799"/>
    </source>
</evidence>
<feature type="region of interest" description="Disordered" evidence="7">
    <location>
        <begin position="540"/>
        <end position="570"/>
    </location>
</feature>
<gene>
    <name evidence="10" type="ORF">CSC3H3_20915</name>
</gene>
<dbReference type="InterPro" id="IPR043128">
    <property type="entry name" value="Rev_trsase/Diguanyl_cyclase"/>
</dbReference>
<feature type="domain" description="UmuC" evidence="8">
    <location>
        <begin position="51"/>
        <end position="186"/>
    </location>
</feature>
<feature type="domain" description="DNA polymerase Y-family little finger" evidence="9">
    <location>
        <begin position="281"/>
        <end position="351"/>
    </location>
</feature>
<proteinExistence type="inferred from homology"/>
<reference evidence="10 11" key="1">
    <citation type="submission" date="2017-10" db="EMBL/GenBank/DDBJ databases">
        <title>Biodiversity and function of Thalassospira species in the particle-attached aromatic-hydrocarbon-degrading consortia from the surface seawater of the China South Sea.</title>
        <authorList>
            <person name="Dong C."/>
            <person name="Liu R."/>
            <person name="Shao Z."/>
        </authorList>
    </citation>
    <scope>NUCLEOTIDE SEQUENCE [LARGE SCALE GENOMIC DNA]</scope>
    <source>
        <strain evidence="10 11">CSC3H3</strain>
        <plasmid evidence="11">pcsc3h3</plasmid>
    </source>
</reference>
<evidence type="ECO:0000256" key="1">
    <source>
        <dbReference type="ARBA" id="ARBA00010945"/>
    </source>
</evidence>
<dbReference type="Gene3D" id="3.40.1170.60">
    <property type="match status" value="1"/>
</dbReference>
<comment type="function">
    <text evidence="5">Poorly processive, error-prone DNA polymerase involved in untargeted mutagenesis. Copies undamaged DNA at stalled replication forks, which arise in vivo from mismatched or misaligned primer ends. These misaligned primers can be extended by PolIV. Exhibits no 3'-5' exonuclease (proofreading) activity. May be involved in translesional synthesis, in conjunction with the beta clamp from PolIII.</text>
</comment>
<name>A0ABM6QFL1_9PROT</name>
<dbReference type="SUPFAM" id="SSF56672">
    <property type="entry name" value="DNA/RNA polymerases"/>
    <property type="match status" value="1"/>
</dbReference>
<evidence type="ECO:0000259" key="8">
    <source>
        <dbReference type="Pfam" id="PF00817"/>
    </source>
</evidence>
<organism evidence="10 11">
    <name type="scientific">Thalassospira marina</name>
    <dbReference type="NCBI Taxonomy" id="2048283"/>
    <lineage>
        <taxon>Bacteria</taxon>
        <taxon>Pseudomonadati</taxon>
        <taxon>Pseudomonadota</taxon>
        <taxon>Alphaproteobacteria</taxon>
        <taxon>Rhodospirillales</taxon>
        <taxon>Thalassospiraceae</taxon>
        <taxon>Thalassospira</taxon>
    </lineage>
</organism>
<dbReference type="Gene3D" id="3.30.70.270">
    <property type="match status" value="1"/>
</dbReference>
<dbReference type="PANTHER" id="PTHR35369:SF2">
    <property type="entry name" value="BLR3025 PROTEIN"/>
    <property type="match status" value="1"/>
</dbReference>
<sequence length="579" mass="65544">MKQRFLYLWLPHWKTDCHRNHNPHPHPECDTRSTPKDKQAPQTNGRAAKARNQTFVVTRNDHKGVLVCGLTAQARASGILPAMRLAEARSILPDIANITEEPALYEHYQARIIRHLDRYSPWIAADRAHARENLAGHNGFWLEMTGGIHLFGNEETLMTQIERDLRQMGFTCQTGMADTAGAAWACAQFPQDQPLRILSLPADHAQARQLPVTGLRLPPATLAILHRLGIHHLHDLADLPRATLTTRLGPDVLEKLDQFYGRLPEHLNFHLPSQPWLLRQHYAEPLGDAANLEAAITQLVQSLCQNLQSDHKGLRRIILRCIRVDGHTHTVTITTSSPCQSAPHLLRLLGEKLPGVDTGFGIEEVIIFAPWVENIAFRQISLDAQQPAGNDTIALNELFDRISHHLGPKDQLYRPSHHTSHLPELAAGKKHISARGTRARQPETPLPNRPIRLIDPPEPIQILQRGANGLPLEICWRRMPLKILKLQGPERICPEWWHHLNQDDFALGAETRDYFHVHDQAGRWLWLCRHPARRNPEISFADTANPTNTTPAQQAFSWPQPQNTPQPDQDLWSVHGLFA</sequence>
<dbReference type="InterPro" id="IPR001126">
    <property type="entry name" value="UmuC"/>
</dbReference>
<evidence type="ECO:0000256" key="2">
    <source>
        <dbReference type="ARBA" id="ARBA00011245"/>
    </source>
</evidence>
<keyword evidence="11" id="KW-1185">Reference proteome</keyword>
<dbReference type="Pfam" id="PF00817">
    <property type="entry name" value="IMS"/>
    <property type="match status" value="1"/>
</dbReference>
<feature type="region of interest" description="Disordered" evidence="7">
    <location>
        <begin position="23"/>
        <end position="49"/>
    </location>
</feature>
<geneLocation type="plasmid" evidence="11">
    <name>pcsc3h3</name>
</geneLocation>
<protein>
    <recommendedName>
        <fullName evidence="3">DNA-directed DNA polymerase</fullName>
        <ecNumber evidence="3">2.7.7.7</ecNumber>
    </recommendedName>
</protein>
<dbReference type="RefSeq" id="WP_101286407.1">
    <property type="nucleotide sequence ID" value="NZ_CP024200.1"/>
</dbReference>
<dbReference type="EC" id="2.7.7.7" evidence="3"/>
<accession>A0ABM6QFL1</accession>
<dbReference type="Pfam" id="PF11799">
    <property type="entry name" value="IMS_C"/>
    <property type="match status" value="1"/>
</dbReference>